<dbReference type="InterPro" id="IPR010869">
    <property type="entry name" value="DUF1501"/>
</dbReference>
<dbReference type="Pfam" id="PF07394">
    <property type="entry name" value="DUF1501"/>
    <property type="match status" value="1"/>
</dbReference>
<dbReference type="PANTHER" id="PTHR43737">
    <property type="entry name" value="BLL7424 PROTEIN"/>
    <property type="match status" value="1"/>
</dbReference>
<dbReference type="SUPFAM" id="SSF53649">
    <property type="entry name" value="Alkaline phosphatase-like"/>
    <property type="match status" value="1"/>
</dbReference>
<dbReference type="RefSeq" id="WP_145371986.1">
    <property type="nucleotide sequence ID" value="NZ_CP036275.1"/>
</dbReference>
<accession>A0A517ZE09</accession>
<sequence length="433" mass="46952">MALHRTCDGLKRRDFLRVGALGVSGVTLGSFLRLSEAGQVAGAAKARSAIFINLPGGPSHMDTFDLKPNASDEYRGEFSPIQTKVPGIEISEHLPRLASAMDKFVILRGVSHTLAAHRLGSEYVNTGNKPLPSLEFPGYGAVVTREMGGPQDLPPFVSIPNSNQRAGYLGVKYAPLHTNSTPQPGRPFSVRGISLEDGLTIEDVEKRNNLLSKLDTTFAGFEKHNQLLDGLDRFSQQAYSMITSKRAREAFDVSKEAPSFAGKFGESPFGQSCLLATRLVEAGTRFVTISTGGWDTHRDNWGRLKERQLPPFDEGLAALLVGLEEKGLLDSTAVYVTGEFGRTPKINQERGGRDHYPRCMFMLMAGGGIQGGRVLGASNENATEPAGDGFSPDDVAASFYHSLGIDHTKEYHTNTGRPVMIVRNGNVIDELFA</sequence>
<gene>
    <name evidence="1" type="ORF">Mal4_50820</name>
</gene>
<dbReference type="OrthoDB" id="127333at2"/>
<reference evidence="1 2" key="1">
    <citation type="submission" date="2019-02" db="EMBL/GenBank/DDBJ databases">
        <title>Deep-cultivation of Planctomycetes and their phenomic and genomic characterization uncovers novel biology.</title>
        <authorList>
            <person name="Wiegand S."/>
            <person name="Jogler M."/>
            <person name="Boedeker C."/>
            <person name="Pinto D."/>
            <person name="Vollmers J."/>
            <person name="Rivas-Marin E."/>
            <person name="Kohn T."/>
            <person name="Peeters S.H."/>
            <person name="Heuer A."/>
            <person name="Rast P."/>
            <person name="Oberbeckmann S."/>
            <person name="Bunk B."/>
            <person name="Jeske O."/>
            <person name="Meyerdierks A."/>
            <person name="Storesund J.E."/>
            <person name="Kallscheuer N."/>
            <person name="Luecker S."/>
            <person name="Lage O.M."/>
            <person name="Pohl T."/>
            <person name="Merkel B.J."/>
            <person name="Hornburger P."/>
            <person name="Mueller R.-W."/>
            <person name="Bruemmer F."/>
            <person name="Labrenz M."/>
            <person name="Spormann A.M."/>
            <person name="Op den Camp H."/>
            <person name="Overmann J."/>
            <person name="Amann R."/>
            <person name="Jetten M.S.M."/>
            <person name="Mascher T."/>
            <person name="Medema M.H."/>
            <person name="Devos D.P."/>
            <person name="Kaster A.-K."/>
            <person name="Ovreas L."/>
            <person name="Rohde M."/>
            <person name="Galperin M.Y."/>
            <person name="Jogler C."/>
        </authorList>
    </citation>
    <scope>NUCLEOTIDE SEQUENCE [LARGE SCALE GENOMIC DNA]</scope>
    <source>
        <strain evidence="1 2">Mal4</strain>
    </source>
</reference>
<name>A0A517ZE09_9PLAN</name>
<dbReference type="KEGG" id="mri:Mal4_50820"/>
<evidence type="ECO:0000313" key="2">
    <source>
        <dbReference type="Proteomes" id="UP000320496"/>
    </source>
</evidence>
<dbReference type="EMBL" id="CP036275">
    <property type="protein sequence ID" value="QDU40722.1"/>
    <property type="molecule type" value="Genomic_DNA"/>
</dbReference>
<protein>
    <recommendedName>
        <fullName evidence="3">DUF1501 domain-containing protein</fullName>
    </recommendedName>
</protein>
<dbReference type="PANTHER" id="PTHR43737:SF1">
    <property type="entry name" value="DUF1501 DOMAIN-CONTAINING PROTEIN"/>
    <property type="match status" value="1"/>
</dbReference>
<evidence type="ECO:0000313" key="1">
    <source>
        <dbReference type="EMBL" id="QDU40722.1"/>
    </source>
</evidence>
<dbReference type="Proteomes" id="UP000320496">
    <property type="component" value="Chromosome"/>
</dbReference>
<evidence type="ECO:0008006" key="3">
    <source>
        <dbReference type="Google" id="ProtNLM"/>
    </source>
</evidence>
<organism evidence="1 2">
    <name type="scientific">Maioricimonas rarisocia</name>
    <dbReference type="NCBI Taxonomy" id="2528026"/>
    <lineage>
        <taxon>Bacteria</taxon>
        <taxon>Pseudomonadati</taxon>
        <taxon>Planctomycetota</taxon>
        <taxon>Planctomycetia</taxon>
        <taxon>Planctomycetales</taxon>
        <taxon>Planctomycetaceae</taxon>
        <taxon>Maioricimonas</taxon>
    </lineage>
</organism>
<keyword evidence="2" id="KW-1185">Reference proteome</keyword>
<proteinExistence type="predicted"/>
<dbReference type="AlphaFoldDB" id="A0A517ZE09"/>
<dbReference type="InterPro" id="IPR006311">
    <property type="entry name" value="TAT_signal"/>
</dbReference>
<dbReference type="PROSITE" id="PS51318">
    <property type="entry name" value="TAT"/>
    <property type="match status" value="1"/>
</dbReference>
<dbReference type="InterPro" id="IPR017850">
    <property type="entry name" value="Alkaline_phosphatase_core_sf"/>
</dbReference>